<accession>A0A158KL95</accession>
<keyword evidence="2" id="KW-1185">Reference proteome</keyword>
<organism evidence="1 2">
    <name type="scientific">Caballeronia arvi</name>
    <dbReference type="NCBI Taxonomy" id="1777135"/>
    <lineage>
        <taxon>Bacteria</taxon>
        <taxon>Pseudomonadati</taxon>
        <taxon>Pseudomonadota</taxon>
        <taxon>Betaproteobacteria</taxon>
        <taxon>Burkholderiales</taxon>
        <taxon>Burkholderiaceae</taxon>
        <taxon>Caballeronia</taxon>
    </lineage>
</organism>
<evidence type="ECO:0000313" key="1">
    <source>
        <dbReference type="EMBL" id="SAL81938.1"/>
    </source>
</evidence>
<name>A0A158KL95_9BURK</name>
<dbReference type="AlphaFoldDB" id="A0A158KL95"/>
<protein>
    <submittedName>
        <fullName evidence="1">Uncharacterized protein</fullName>
    </submittedName>
</protein>
<sequence length="125" mass="14370">MEQTIETFLNAISEDLAAVIDDMASKGKDVKDIADSLNIPKEQYEGLSLFVSDRYEYWMLFQRRTNLHHRLAKVSPNITKPVIDAIADSLDAGREPQYIEHELHEAIRVLDQIVRIHGELIPTFH</sequence>
<proteinExistence type="predicted"/>
<comment type="caution">
    <text evidence="1">The sequence shown here is derived from an EMBL/GenBank/DDBJ whole genome shotgun (WGS) entry which is preliminary data.</text>
</comment>
<dbReference type="Proteomes" id="UP000055019">
    <property type="component" value="Unassembled WGS sequence"/>
</dbReference>
<reference evidence="1" key="1">
    <citation type="submission" date="2016-01" db="EMBL/GenBank/DDBJ databases">
        <authorList>
            <person name="Peeters C."/>
        </authorList>
    </citation>
    <scope>NUCLEOTIDE SEQUENCE [LARGE SCALE GENOMIC DNA]</scope>
    <source>
        <strain evidence="1">LMG 29317</strain>
    </source>
</reference>
<dbReference type="EMBL" id="FCOM02000039">
    <property type="protein sequence ID" value="SAL81938.1"/>
    <property type="molecule type" value="Genomic_DNA"/>
</dbReference>
<evidence type="ECO:0000313" key="2">
    <source>
        <dbReference type="Proteomes" id="UP000055019"/>
    </source>
</evidence>
<gene>
    <name evidence="1" type="ORF">AWB74_06103</name>
</gene>